<keyword evidence="2" id="KW-1185">Reference proteome</keyword>
<comment type="caution">
    <text evidence="1">The sequence shown here is derived from an EMBL/GenBank/DDBJ whole genome shotgun (WGS) entry which is preliminary data.</text>
</comment>
<dbReference type="EMBL" id="MU971576">
    <property type="protein sequence ID" value="KAK9233829.1"/>
    <property type="molecule type" value="Genomic_DNA"/>
</dbReference>
<accession>A0ACC3SR22</accession>
<protein>
    <submittedName>
        <fullName evidence="1">Uncharacterized protein</fullName>
    </submittedName>
</protein>
<evidence type="ECO:0000313" key="1">
    <source>
        <dbReference type="EMBL" id="KAK9233829.1"/>
    </source>
</evidence>
<gene>
    <name evidence="1" type="ORF">V1525DRAFT_428848</name>
</gene>
<organism evidence="1 2">
    <name type="scientific">Lipomyces kononenkoae</name>
    <name type="common">Yeast</name>
    <dbReference type="NCBI Taxonomy" id="34357"/>
    <lineage>
        <taxon>Eukaryota</taxon>
        <taxon>Fungi</taxon>
        <taxon>Dikarya</taxon>
        <taxon>Ascomycota</taxon>
        <taxon>Saccharomycotina</taxon>
        <taxon>Lipomycetes</taxon>
        <taxon>Lipomycetales</taxon>
        <taxon>Lipomycetaceae</taxon>
        <taxon>Lipomyces</taxon>
    </lineage>
</organism>
<evidence type="ECO:0000313" key="2">
    <source>
        <dbReference type="Proteomes" id="UP001433508"/>
    </source>
</evidence>
<sequence>MDENMRRLLLRSANFFVDFLFVVLSGKSPEIYRDAKAQQTSSQNAHLKRREQVRRAQRTHRERKEAYVKALEHEVLQLRTNEANILQKNKNLLAEVANLNSILAEHGIQLRSDINSNVTDRARDDYDGFSAHYVTSIMEIDGKPQIHLQQENGDDIFYFSAPAPTPLPTDIDVPPSTSRSLTGVDEICLTNIGTEFVLTLESPCLPHHTPNNPNDPSGHALTASASLLFHAQVEEHSQLRNTWNTPIASLERLLQLSSTLALEDEVTPVQAWNYIRRHSTFNATDLELLGQLTTKLLRHVKCHGFGGVIEKTVLKEAVFELLGVDPNL</sequence>
<name>A0ACC3SR22_LIPKO</name>
<proteinExistence type="predicted"/>
<dbReference type="Proteomes" id="UP001433508">
    <property type="component" value="Unassembled WGS sequence"/>
</dbReference>
<reference evidence="2" key="1">
    <citation type="journal article" date="2024" name="Front. Bioeng. Biotechnol.">
        <title>Genome-scale model development and genomic sequencing of the oleaginous clade Lipomyces.</title>
        <authorList>
            <person name="Czajka J.J."/>
            <person name="Han Y."/>
            <person name="Kim J."/>
            <person name="Mondo S.J."/>
            <person name="Hofstad B.A."/>
            <person name="Robles A."/>
            <person name="Haridas S."/>
            <person name="Riley R."/>
            <person name="LaButti K."/>
            <person name="Pangilinan J."/>
            <person name="Andreopoulos W."/>
            <person name="Lipzen A."/>
            <person name="Yan J."/>
            <person name="Wang M."/>
            <person name="Ng V."/>
            <person name="Grigoriev I.V."/>
            <person name="Spatafora J.W."/>
            <person name="Magnuson J.K."/>
            <person name="Baker S.E."/>
            <person name="Pomraning K.R."/>
        </authorList>
    </citation>
    <scope>NUCLEOTIDE SEQUENCE [LARGE SCALE GENOMIC DNA]</scope>
    <source>
        <strain evidence="2">CBS 7786</strain>
    </source>
</reference>